<dbReference type="EMBL" id="LILC01000007">
    <property type="protein sequence ID" value="KOO47449.1"/>
    <property type="molecule type" value="Genomic_DNA"/>
</dbReference>
<organism evidence="2 3">
    <name type="scientific">Priestia koreensis</name>
    <dbReference type="NCBI Taxonomy" id="284581"/>
    <lineage>
        <taxon>Bacteria</taxon>
        <taxon>Bacillati</taxon>
        <taxon>Bacillota</taxon>
        <taxon>Bacilli</taxon>
        <taxon>Bacillales</taxon>
        <taxon>Bacillaceae</taxon>
        <taxon>Priestia</taxon>
    </lineage>
</organism>
<dbReference type="PATRIC" id="fig|284581.3.peg.4417"/>
<evidence type="ECO:0008006" key="4">
    <source>
        <dbReference type="Google" id="ProtNLM"/>
    </source>
</evidence>
<accession>A0A0M0L8V4</accession>
<name>A0A0M0L8V4_9BACI</name>
<gene>
    <name evidence="2" type="ORF">AMD01_05200</name>
</gene>
<keyword evidence="3" id="KW-1185">Reference proteome</keyword>
<dbReference type="OrthoDB" id="2357385at2"/>
<evidence type="ECO:0000256" key="1">
    <source>
        <dbReference type="SAM" id="SignalP"/>
    </source>
</evidence>
<dbReference type="STRING" id="284581.AMD01_05200"/>
<feature type="signal peptide" evidence="1">
    <location>
        <begin position="1"/>
        <end position="25"/>
    </location>
</feature>
<dbReference type="Proteomes" id="UP000037558">
    <property type="component" value="Unassembled WGS sequence"/>
</dbReference>
<reference evidence="3" key="1">
    <citation type="submission" date="2015-08" db="EMBL/GenBank/DDBJ databases">
        <title>Fjat-14210 dsm16467.</title>
        <authorList>
            <person name="Liu B."/>
            <person name="Wang J."/>
            <person name="Zhu Y."/>
            <person name="Liu G."/>
            <person name="Chen Q."/>
            <person name="Chen Z."/>
            <person name="Lan J."/>
            <person name="Che J."/>
            <person name="Ge C."/>
            <person name="Shi H."/>
            <person name="Pan Z."/>
            <person name="Liu X."/>
        </authorList>
    </citation>
    <scope>NUCLEOTIDE SEQUENCE [LARGE SCALE GENOMIC DNA]</scope>
    <source>
        <strain evidence="3">DSM 16467</strain>
    </source>
</reference>
<dbReference type="AlphaFoldDB" id="A0A0M0L8V4"/>
<feature type="chain" id="PRO_5005603191" description="DUF4136 domain-containing protein" evidence="1">
    <location>
        <begin position="26"/>
        <end position="197"/>
    </location>
</feature>
<proteinExistence type="predicted"/>
<sequence>MRKFIKLSLLTVSLFSLIGCQQVNAHSENDNKGIESKKTEEKTLSYNQYEKLFKNMVKDVKVPGYTLKSSTSDVEVLRLSKDFSFGKREYMTTKGTFNGEQPKSTQESLFYESSNKDRMIIVTIAYTKSFIGNDMASYSVWSDYGLKTSLIDKTDLMTITYKNLIITIIQTNENQVDQGDTQNATRNIVKYLKDYKT</sequence>
<comment type="caution">
    <text evidence="2">The sequence shown here is derived from an EMBL/GenBank/DDBJ whole genome shotgun (WGS) entry which is preliminary data.</text>
</comment>
<protein>
    <recommendedName>
        <fullName evidence="4">DUF4136 domain-containing protein</fullName>
    </recommendedName>
</protein>
<evidence type="ECO:0000313" key="3">
    <source>
        <dbReference type="Proteomes" id="UP000037558"/>
    </source>
</evidence>
<evidence type="ECO:0000313" key="2">
    <source>
        <dbReference type="EMBL" id="KOO47449.1"/>
    </source>
</evidence>
<dbReference type="RefSeq" id="WP_053400352.1">
    <property type="nucleotide sequence ID" value="NZ_LILC01000007.1"/>
</dbReference>
<keyword evidence="1" id="KW-0732">Signal</keyword>
<dbReference type="PROSITE" id="PS51257">
    <property type="entry name" value="PROKAR_LIPOPROTEIN"/>
    <property type="match status" value="1"/>
</dbReference>